<dbReference type="SUPFAM" id="SSF48371">
    <property type="entry name" value="ARM repeat"/>
    <property type="match status" value="1"/>
</dbReference>
<dbReference type="RefSeq" id="WP_158425372.1">
    <property type="nucleotide sequence ID" value="NZ_JAOQJQ010000004.1"/>
</dbReference>
<feature type="region of interest" description="Disordered" evidence="1">
    <location>
        <begin position="1"/>
        <end position="20"/>
    </location>
</feature>
<dbReference type="EMBL" id="JAOQJQ010000004">
    <property type="protein sequence ID" value="MCU6762662.1"/>
    <property type="molecule type" value="Genomic_DNA"/>
</dbReference>
<keyword evidence="3" id="KW-1185">Reference proteome</keyword>
<dbReference type="Proteomes" id="UP001652442">
    <property type="component" value="Unassembled WGS sequence"/>
</dbReference>
<evidence type="ECO:0000313" key="3">
    <source>
        <dbReference type="Proteomes" id="UP001652442"/>
    </source>
</evidence>
<dbReference type="InterPro" id="IPR014825">
    <property type="entry name" value="DNA_alkylation"/>
</dbReference>
<evidence type="ECO:0000313" key="2">
    <source>
        <dbReference type="EMBL" id="MCU6762662.1"/>
    </source>
</evidence>
<dbReference type="CDD" id="cd06561">
    <property type="entry name" value="AlkD_like"/>
    <property type="match status" value="1"/>
</dbReference>
<feature type="compositionally biased region" description="Polar residues" evidence="1">
    <location>
        <begin position="1"/>
        <end position="17"/>
    </location>
</feature>
<dbReference type="InterPro" id="IPR016024">
    <property type="entry name" value="ARM-type_fold"/>
</dbReference>
<dbReference type="PANTHER" id="PTHR34070">
    <property type="entry name" value="ARMADILLO-TYPE FOLD"/>
    <property type="match status" value="1"/>
</dbReference>
<gene>
    <name evidence="2" type="ORF">OCV88_09985</name>
</gene>
<evidence type="ECO:0000256" key="1">
    <source>
        <dbReference type="SAM" id="MobiDB-lite"/>
    </source>
</evidence>
<dbReference type="Pfam" id="PF08713">
    <property type="entry name" value="DNA_alkylation"/>
    <property type="match status" value="1"/>
</dbReference>
<comment type="caution">
    <text evidence="2">The sequence shown here is derived from an EMBL/GenBank/DDBJ whole genome shotgun (WGS) entry which is preliminary data.</text>
</comment>
<organism evidence="2 3">
    <name type="scientific">Brotonthovivens ammoniilytica</name>
    <dbReference type="NCBI Taxonomy" id="2981725"/>
    <lineage>
        <taxon>Bacteria</taxon>
        <taxon>Bacillati</taxon>
        <taxon>Bacillota</taxon>
        <taxon>Clostridia</taxon>
        <taxon>Lachnospirales</taxon>
        <taxon>Lachnospiraceae</taxon>
        <taxon>Brotonthovivens</taxon>
    </lineage>
</organism>
<reference evidence="2 3" key="1">
    <citation type="journal article" date="2021" name="ISME Commun">
        <title>Automated analysis of genomic sequences facilitates high-throughput and comprehensive description of bacteria.</title>
        <authorList>
            <person name="Hitch T.C.A."/>
        </authorList>
    </citation>
    <scope>NUCLEOTIDE SEQUENCE [LARGE SCALE GENOMIC DNA]</scope>
    <source>
        <strain evidence="2 3">Sanger_109</strain>
    </source>
</reference>
<name>A0ABT2TLZ5_9FIRM</name>
<sequence length="249" mass="29452">MNSITNFKKNSTQNNSPLPAEEQADMLRRELERLSETDFQKFSSGLVPGEVKMLGVRLPKLREIAKQLAKGDWETYLACARDDSMEEIMLQGMVLGYVRTPFFRKRPLLEQFIPKIRNWSLCDSVCASLKFPPSEKEEVWQFLKKYLSSEKEYDIRFGVVMILDHFIEENYLQEIFQIFNKIKHDGYYVKMAVAWAVSVCFRRFKPETINYLTSCQLDNWTYNKSLQKIIESRYSSPEEKELMRSMKRT</sequence>
<accession>A0ABT2TLZ5</accession>
<dbReference type="Gene3D" id="1.25.10.90">
    <property type="match status" value="1"/>
</dbReference>
<dbReference type="PANTHER" id="PTHR34070:SF1">
    <property type="entry name" value="DNA ALKYLATION REPAIR PROTEIN"/>
    <property type="match status" value="1"/>
</dbReference>
<proteinExistence type="predicted"/>
<protein>
    <submittedName>
        <fullName evidence="2">DNA alkylation repair protein</fullName>
    </submittedName>
</protein>